<dbReference type="InterPro" id="IPR010280">
    <property type="entry name" value="U5_MeTrfase_fam"/>
</dbReference>
<dbReference type="Pfam" id="PF05958">
    <property type="entry name" value="tRNA_U5-meth_tr"/>
    <property type="match status" value="1"/>
</dbReference>
<comment type="catalytic activity">
    <reaction evidence="6">
        <text>uridine(54) in tRNA + S-adenosyl-L-methionine = 5-methyluridine(54) in tRNA + S-adenosyl-L-homocysteine + H(+)</text>
        <dbReference type="Rhea" id="RHEA:42712"/>
        <dbReference type="Rhea" id="RHEA-COMP:10167"/>
        <dbReference type="Rhea" id="RHEA-COMP:10193"/>
        <dbReference type="ChEBI" id="CHEBI:15378"/>
        <dbReference type="ChEBI" id="CHEBI:57856"/>
        <dbReference type="ChEBI" id="CHEBI:59789"/>
        <dbReference type="ChEBI" id="CHEBI:65315"/>
        <dbReference type="ChEBI" id="CHEBI:74447"/>
        <dbReference type="EC" id="2.1.1.35"/>
    </reaction>
    <physiologicalReaction direction="left-to-right" evidence="6">
        <dbReference type="Rhea" id="RHEA:42713"/>
    </physiologicalReaction>
</comment>
<dbReference type="Gene3D" id="2.40.50.1070">
    <property type="match status" value="1"/>
</dbReference>
<dbReference type="Pfam" id="PF00076">
    <property type="entry name" value="RRM_1"/>
    <property type="match status" value="1"/>
</dbReference>
<dbReference type="SUPFAM" id="SSF53335">
    <property type="entry name" value="S-adenosyl-L-methionine-dependent methyltransferases"/>
    <property type="match status" value="1"/>
</dbReference>
<feature type="compositionally biased region" description="Polar residues" evidence="9">
    <location>
        <begin position="16"/>
        <end position="27"/>
    </location>
</feature>
<dbReference type="InterPro" id="IPR000504">
    <property type="entry name" value="RRM_dom"/>
</dbReference>
<reference evidence="11 12" key="1">
    <citation type="journal article" date="2018" name="Gigascience">
        <title>Genomes of trombidid mites reveal novel predicted allergens and laterally-transferred genes associated with secondary metabolism.</title>
        <authorList>
            <person name="Dong X."/>
            <person name="Chaisiri K."/>
            <person name="Xia D."/>
            <person name="Armstrong S.D."/>
            <person name="Fang Y."/>
            <person name="Donnelly M.J."/>
            <person name="Kadowaki T."/>
            <person name="McGarry J.W."/>
            <person name="Darby A.C."/>
            <person name="Makepeace B.L."/>
        </authorList>
    </citation>
    <scope>NUCLEOTIDE SEQUENCE [LARGE SCALE GENOMIC DNA]</scope>
    <source>
        <strain evidence="11">UoL-WK</strain>
    </source>
</reference>
<feature type="binding site" evidence="8">
    <location>
        <position position="436"/>
    </location>
    <ligand>
        <name>S-adenosyl-L-methionine</name>
        <dbReference type="ChEBI" id="CHEBI:59789"/>
    </ligand>
</feature>
<dbReference type="PANTHER" id="PTHR45904">
    <property type="entry name" value="TRNA (URACIL-5-)-METHYLTRANSFERASE"/>
    <property type="match status" value="1"/>
</dbReference>
<dbReference type="STRING" id="1965070.A0A3S3NR78"/>
<dbReference type="EMBL" id="NCKU01005507">
    <property type="protein sequence ID" value="RWS04485.1"/>
    <property type="molecule type" value="Genomic_DNA"/>
</dbReference>
<organism evidence="11 12">
    <name type="scientific">Dinothrombium tinctorium</name>
    <dbReference type="NCBI Taxonomy" id="1965070"/>
    <lineage>
        <taxon>Eukaryota</taxon>
        <taxon>Metazoa</taxon>
        <taxon>Ecdysozoa</taxon>
        <taxon>Arthropoda</taxon>
        <taxon>Chelicerata</taxon>
        <taxon>Arachnida</taxon>
        <taxon>Acari</taxon>
        <taxon>Acariformes</taxon>
        <taxon>Trombidiformes</taxon>
        <taxon>Prostigmata</taxon>
        <taxon>Anystina</taxon>
        <taxon>Parasitengona</taxon>
        <taxon>Trombidioidea</taxon>
        <taxon>Trombidiidae</taxon>
        <taxon>Dinothrombium</taxon>
    </lineage>
</organism>
<keyword evidence="4 7" id="KW-0694">RNA-binding</keyword>
<evidence type="ECO:0000256" key="7">
    <source>
        <dbReference type="PROSITE-ProRule" id="PRU00176"/>
    </source>
</evidence>
<evidence type="ECO:0000313" key="12">
    <source>
        <dbReference type="Proteomes" id="UP000285301"/>
    </source>
</evidence>
<dbReference type="GO" id="GO:0032259">
    <property type="term" value="P:methylation"/>
    <property type="evidence" value="ECO:0007669"/>
    <property type="project" value="UniProtKB-KW"/>
</dbReference>
<evidence type="ECO:0000256" key="9">
    <source>
        <dbReference type="SAM" id="MobiDB-lite"/>
    </source>
</evidence>
<protein>
    <recommendedName>
        <fullName evidence="5">tRNA (uracil(54)-C(5))-methyltransferase</fullName>
        <ecNumber evidence="5">2.1.1.35</ecNumber>
    </recommendedName>
</protein>
<dbReference type="Gene3D" id="3.40.50.150">
    <property type="entry name" value="Vaccinia Virus protein VP39"/>
    <property type="match status" value="1"/>
</dbReference>
<dbReference type="GO" id="GO:0006396">
    <property type="term" value="P:RNA processing"/>
    <property type="evidence" value="ECO:0007669"/>
    <property type="project" value="InterPro"/>
</dbReference>
<sequence>MENDCCERPIVEHTEIATSDANETSVKQENDEDAVGDEANESETTVNQTAVRIENDNSSENDVYSYLKRDENTCEKFKVEISNLPKYVCYADLKKLLQNKFHLKTQKIKLIGKGAKFAFVAFKSESDREIAIEKCNGFSFKGSQLKAKKANPAPDPLVKKRKMHESSEKGMKKQITSEEFVNYIENIDDRLNDQVAPLWKLSYEQQLETKQQNYKDFLLELYKEIGKIDKSFDKNFPLLFKWWKTAKYVYGSCCRLEPIKASPVIVGYRNKCEFNIGNDKTVGFRLGLYKDGNVTVVSPPKNCPLLSEKMYEVATQLENFLKHISSLSAFNNETHEGHWRQLTVRTTKDDCMIIVAVHPQNKSEMELHEEVKKLKEFLDSHCSNKITSCYLHCFAKRETVTPNQSQIQLVDGESHIRESMKNATLHFSISPFAFFQTNTAAAEVCYNTIADLARLSQNTILLDICCGTGTIGLYLASQVKHVIGIELNEDAIKDCLRNAELNGIKNVDYICGKAEAVIGLAINKAERLLDNSQTIEFVCIIDPPRAGLNNPIVKILRATSAINRLVYVSCEPRIAKRNLIDLCRPPSKQYKEAPFVPVKAVPIDMFPHTRHCELLILYERLSEDLISSMNAIKHENDAENN</sequence>
<evidence type="ECO:0000256" key="4">
    <source>
        <dbReference type="ARBA" id="ARBA00022884"/>
    </source>
</evidence>
<feature type="region of interest" description="Disordered" evidence="9">
    <location>
        <begin position="147"/>
        <end position="168"/>
    </location>
</feature>
<comment type="similarity">
    <text evidence="8">Belongs to the class I-like SAM-binding methyltransferase superfamily. RNA M5U methyltransferase family.</text>
</comment>
<feature type="binding site" evidence="8">
    <location>
        <position position="486"/>
    </location>
    <ligand>
        <name>S-adenosyl-L-methionine</name>
        <dbReference type="ChEBI" id="CHEBI:59789"/>
    </ligand>
</feature>
<dbReference type="PANTHER" id="PTHR45904:SF2">
    <property type="entry name" value="TRNA (URACIL-5-)-METHYLTRANSFERASE HOMOLOG A"/>
    <property type="match status" value="1"/>
</dbReference>
<dbReference type="InterPro" id="IPR029063">
    <property type="entry name" value="SAM-dependent_MTases_sf"/>
</dbReference>
<evidence type="ECO:0000256" key="3">
    <source>
        <dbReference type="ARBA" id="ARBA00022691"/>
    </source>
</evidence>
<evidence type="ECO:0000313" key="11">
    <source>
        <dbReference type="EMBL" id="RWS04485.1"/>
    </source>
</evidence>
<evidence type="ECO:0000256" key="8">
    <source>
        <dbReference type="PROSITE-ProRule" id="PRU01024"/>
    </source>
</evidence>
<dbReference type="OrthoDB" id="10250660at2759"/>
<feature type="active site" description="Nucleophile" evidence="8">
    <location>
        <position position="570"/>
    </location>
</feature>
<evidence type="ECO:0000256" key="5">
    <source>
        <dbReference type="ARBA" id="ARBA00033763"/>
    </source>
</evidence>
<dbReference type="Gene3D" id="3.30.70.330">
    <property type="match status" value="1"/>
</dbReference>
<keyword evidence="3 8" id="KW-0949">S-adenosyl-L-methionine</keyword>
<name>A0A3S3NR78_9ACAR</name>
<keyword evidence="1 8" id="KW-0489">Methyltransferase</keyword>
<dbReference type="InterPro" id="IPR012677">
    <property type="entry name" value="Nucleotide-bd_a/b_plait_sf"/>
</dbReference>
<gene>
    <name evidence="11" type="ORF">B4U79_08557</name>
</gene>
<dbReference type="CDD" id="cd02440">
    <property type="entry name" value="AdoMet_MTases"/>
    <property type="match status" value="1"/>
</dbReference>
<evidence type="ECO:0000256" key="6">
    <source>
        <dbReference type="ARBA" id="ARBA00047278"/>
    </source>
</evidence>
<evidence type="ECO:0000256" key="1">
    <source>
        <dbReference type="ARBA" id="ARBA00022603"/>
    </source>
</evidence>
<dbReference type="Proteomes" id="UP000285301">
    <property type="component" value="Unassembled WGS sequence"/>
</dbReference>
<evidence type="ECO:0000259" key="10">
    <source>
        <dbReference type="PROSITE" id="PS50102"/>
    </source>
</evidence>
<comment type="caution">
    <text evidence="11">The sequence shown here is derived from an EMBL/GenBank/DDBJ whole genome shotgun (WGS) entry which is preliminary data.</text>
</comment>
<dbReference type="GO" id="GO:0030697">
    <property type="term" value="F:tRNA (uracil(54)-C5)-methyltransferase activity, S-adenosyl methionine-dependent"/>
    <property type="evidence" value="ECO:0007669"/>
    <property type="project" value="UniProtKB-EC"/>
</dbReference>
<comment type="caution">
    <text evidence="8">Lacks conserved residue(s) required for the propagation of feature annotation.</text>
</comment>
<feature type="binding site" evidence="8">
    <location>
        <position position="542"/>
    </location>
    <ligand>
        <name>S-adenosyl-L-methionine</name>
        <dbReference type="ChEBI" id="CHEBI:59789"/>
    </ligand>
</feature>
<dbReference type="GO" id="GO:0003723">
    <property type="term" value="F:RNA binding"/>
    <property type="evidence" value="ECO:0007669"/>
    <property type="project" value="UniProtKB-UniRule"/>
</dbReference>
<dbReference type="InterPro" id="IPR035979">
    <property type="entry name" value="RBD_domain_sf"/>
</dbReference>
<feature type="domain" description="RRM" evidence="10">
    <location>
        <begin position="77"/>
        <end position="152"/>
    </location>
</feature>
<accession>A0A3S3NR78</accession>
<dbReference type="PROSITE" id="PS51687">
    <property type="entry name" value="SAM_MT_RNA_M5U"/>
    <property type="match status" value="1"/>
</dbReference>
<keyword evidence="2 8" id="KW-0808">Transferase</keyword>
<dbReference type="InterPro" id="IPR045850">
    <property type="entry name" value="TRM2_met"/>
</dbReference>
<dbReference type="SUPFAM" id="SSF54928">
    <property type="entry name" value="RNA-binding domain, RBD"/>
    <property type="match status" value="1"/>
</dbReference>
<feature type="compositionally biased region" description="Acidic residues" evidence="9">
    <location>
        <begin position="30"/>
        <end position="41"/>
    </location>
</feature>
<keyword evidence="12" id="KW-1185">Reference proteome</keyword>
<evidence type="ECO:0000256" key="2">
    <source>
        <dbReference type="ARBA" id="ARBA00022679"/>
    </source>
</evidence>
<feature type="region of interest" description="Disordered" evidence="9">
    <location>
        <begin position="11"/>
        <end position="46"/>
    </location>
</feature>
<proteinExistence type="inferred from homology"/>
<dbReference type="PROSITE" id="PS50102">
    <property type="entry name" value="RRM"/>
    <property type="match status" value="1"/>
</dbReference>
<dbReference type="EC" id="2.1.1.35" evidence="5"/>
<dbReference type="AlphaFoldDB" id="A0A3S3NR78"/>